<dbReference type="PANTHER" id="PTHR44167:SF30">
    <property type="entry name" value="PHOSPHORYLASE KINASE"/>
    <property type="match status" value="1"/>
</dbReference>
<dbReference type="PROSITE" id="PS00108">
    <property type="entry name" value="PROTEIN_KINASE_ST"/>
    <property type="match status" value="1"/>
</dbReference>
<dbReference type="InterPro" id="IPR008271">
    <property type="entry name" value="Ser/Thr_kinase_AS"/>
</dbReference>
<dbReference type="PANTHER" id="PTHR44167">
    <property type="entry name" value="OVARIAN-SPECIFIC SERINE/THREONINE-PROTEIN KINASE LOK-RELATED"/>
    <property type="match status" value="1"/>
</dbReference>
<dbReference type="VEuPathDB" id="FungiDB:EMCG_07125"/>
<dbReference type="GO" id="GO:0004674">
    <property type="term" value="F:protein serine/threonine kinase activity"/>
    <property type="evidence" value="ECO:0007669"/>
    <property type="project" value="TreeGrafter"/>
</dbReference>
<gene>
    <name evidence="2" type="ORF">EMCG_07125</name>
</gene>
<dbReference type="Proteomes" id="UP000034164">
    <property type="component" value="Unassembled WGS sequence"/>
</dbReference>
<comment type="caution">
    <text evidence="2">The sequence shown here is derived from an EMBL/GenBank/DDBJ whole genome shotgun (WGS) entry which is preliminary data.</text>
</comment>
<dbReference type="OrthoDB" id="5979581at2759"/>
<proteinExistence type="predicted"/>
<dbReference type="Pfam" id="PF00069">
    <property type="entry name" value="Pkinase"/>
    <property type="match status" value="1"/>
</dbReference>
<evidence type="ECO:0000259" key="1">
    <source>
        <dbReference type="PROSITE" id="PS50011"/>
    </source>
</evidence>
<feature type="domain" description="Protein kinase" evidence="1">
    <location>
        <begin position="1"/>
        <end position="308"/>
    </location>
</feature>
<dbReference type="GO" id="GO:0005524">
    <property type="term" value="F:ATP binding"/>
    <property type="evidence" value="ECO:0007669"/>
    <property type="project" value="InterPro"/>
</dbReference>
<dbReference type="SMART" id="SM00220">
    <property type="entry name" value="S_TKc"/>
    <property type="match status" value="1"/>
</dbReference>
<dbReference type="PROSITE" id="PS50011">
    <property type="entry name" value="PROTEIN_KINASE_DOM"/>
    <property type="match status" value="1"/>
</dbReference>
<name>A0A0G2IA86_9EURO</name>
<dbReference type="Gene3D" id="1.10.510.10">
    <property type="entry name" value="Transferase(Phosphotransferase) domain 1"/>
    <property type="match status" value="1"/>
</dbReference>
<dbReference type="InterPro" id="IPR000719">
    <property type="entry name" value="Prot_kinase_dom"/>
</dbReference>
<dbReference type="AlphaFoldDB" id="A0A0G2IA86"/>
<sequence length="311" mass="35579">MATAPMLGQTLKGMRGLYTVSKQLHECVWLAANQNRESVVIKSVNHFRLQNERDILRRFQSKTNVIRPLLDEIQDPSTPPTIVLRHLDDDILHASDVKRLTRQEVKYVARKVLEALSVLHEEGFVHTDIKPSNVLVNYGENDGNRFAEVQLADFGSTVHKDSGHARDGDPIGTPIFRSPEAHLSISWDTATDIWSFGAMVISLLYGGGFHIFKPNVPIDHEDYEIKILMKHYQCFGPFPKSYVDIADDPRLQAIIWVMDNCPPDTLKPFHLTTAREICQEDKEFVLKMMKLDPRDRPTAQELLADQWFHQT</sequence>
<dbReference type="SUPFAM" id="SSF56112">
    <property type="entry name" value="Protein kinase-like (PK-like)"/>
    <property type="match status" value="1"/>
</dbReference>
<organism evidence="2 3">
    <name type="scientific">[Emmonsia] crescens</name>
    <dbReference type="NCBI Taxonomy" id="73230"/>
    <lineage>
        <taxon>Eukaryota</taxon>
        <taxon>Fungi</taxon>
        <taxon>Dikarya</taxon>
        <taxon>Ascomycota</taxon>
        <taxon>Pezizomycotina</taxon>
        <taxon>Eurotiomycetes</taxon>
        <taxon>Eurotiomycetidae</taxon>
        <taxon>Onygenales</taxon>
        <taxon>Ajellomycetaceae</taxon>
        <taxon>Emergomyces</taxon>
    </lineage>
</organism>
<dbReference type="GO" id="GO:0005634">
    <property type="term" value="C:nucleus"/>
    <property type="evidence" value="ECO:0007669"/>
    <property type="project" value="TreeGrafter"/>
</dbReference>
<accession>A0A0G2IA86</accession>
<protein>
    <recommendedName>
        <fullName evidence="1">Protein kinase domain-containing protein</fullName>
    </recommendedName>
</protein>
<dbReference type="InterPro" id="IPR011009">
    <property type="entry name" value="Kinase-like_dom_sf"/>
</dbReference>
<dbReference type="EMBL" id="LCZI01000311">
    <property type="protein sequence ID" value="KKZ67180.1"/>
    <property type="molecule type" value="Genomic_DNA"/>
</dbReference>
<evidence type="ECO:0000313" key="2">
    <source>
        <dbReference type="EMBL" id="KKZ67180.1"/>
    </source>
</evidence>
<evidence type="ECO:0000313" key="3">
    <source>
        <dbReference type="Proteomes" id="UP000034164"/>
    </source>
</evidence>
<dbReference type="GO" id="GO:0044773">
    <property type="term" value="P:mitotic DNA damage checkpoint signaling"/>
    <property type="evidence" value="ECO:0007669"/>
    <property type="project" value="TreeGrafter"/>
</dbReference>
<reference evidence="3" key="1">
    <citation type="journal article" date="2015" name="PLoS Genet.">
        <title>The dynamic genome and transcriptome of the human fungal pathogen Blastomyces and close relative Emmonsia.</title>
        <authorList>
            <person name="Munoz J.F."/>
            <person name="Gauthier G.M."/>
            <person name="Desjardins C.A."/>
            <person name="Gallo J.E."/>
            <person name="Holder J."/>
            <person name="Sullivan T.D."/>
            <person name="Marty A.J."/>
            <person name="Carmen J.C."/>
            <person name="Chen Z."/>
            <person name="Ding L."/>
            <person name="Gujja S."/>
            <person name="Magrini V."/>
            <person name="Misas E."/>
            <person name="Mitreva M."/>
            <person name="Priest M."/>
            <person name="Saif S."/>
            <person name="Whiston E.A."/>
            <person name="Young S."/>
            <person name="Zeng Q."/>
            <person name="Goldman W.E."/>
            <person name="Mardis E.R."/>
            <person name="Taylor J.W."/>
            <person name="McEwen J.G."/>
            <person name="Clay O.K."/>
            <person name="Klein B.S."/>
            <person name="Cuomo C.A."/>
        </authorList>
    </citation>
    <scope>NUCLEOTIDE SEQUENCE [LARGE SCALE GENOMIC DNA]</scope>
    <source>
        <strain evidence="3">UAMH 3008</strain>
    </source>
</reference>